<keyword evidence="6" id="KW-0479">Metal-binding</keyword>
<dbReference type="Gene3D" id="3.90.190.20">
    <property type="entry name" value="Mur ligase, C-terminal domain"/>
    <property type="match status" value="1"/>
</dbReference>
<feature type="region of interest" description="Disordered" evidence="13">
    <location>
        <begin position="268"/>
        <end position="314"/>
    </location>
</feature>
<dbReference type="InterPro" id="IPR036565">
    <property type="entry name" value="Mur-like_cat_sf"/>
</dbReference>
<evidence type="ECO:0000256" key="4">
    <source>
        <dbReference type="ARBA" id="ARBA00022563"/>
    </source>
</evidence>
<evidence type="ECO:0000313" key="14">
    <source>
        <dbReference type="EMBL" id="CAE0714745.1"/>
    </source>
</evidence>
<protein>
    <recommendedName>
        <fullName evidence="3">tetrahydrofolate synthase</fullName>
        <ecNumber evidence="3">6.3.2.17</ecNumber>
    </recommendedName>
    <alternativeName>
        <fullName evidence="11">Folylpoly-gamma-glutamate synthetase</fullName>
    </alternativeName>
    <alternativeName>
        <fullName evidence="10">Tetrahydrofolylpolyglutamate synthase</fullName>
    </alternativeName>
</protein>
<dbReference type="EMBL" id="HBIX01009891">
    <property type="protein sequence ID" value="CAE0714745.1"/>
    <property type="molecule type" value="Transcribed_RNA"/>
</dbReference>
<dbReference type="GO" id="GO:0005524">
    <property type="term" value="F:ATP binding"/>
    <property type="evidence" value="ECO:0007669"/>
    <property type="project" value="UniProtKB-KW"/>
</dbReference>
<dbReference type="GO" id="GO:0005739">
    <property type="term" value="C:mitochondrion"/>
    <property type="evidence" value="ECO:0007669"/>
    <property type="project" value="TreeGrafter"/>
</dbReference>
<evidence type="ECO:0000256" key="11">
    <source>
        <dbReference type="ARBA" id="ARBA00030876"/>
    </source>
</evidence>
<comment type="pathway">
    <text evidence="1">Cofactor biosynthesis; tetrahydrofolylpolyglutamate biosynthesis.</text>
</comment>
<evidence type="ECO:0000256" key="12">
    <source>
        <dbReference type="ARBA" id="ARBA00047493"/>
    </source>
</evidence>
<keyword evidence="7" id="KW-0547">Nucleotide-binding</keyword>
<reference evidence="14" key="1">
    <citation type="submission" date="2021-01" db="EMBL/GenBank/DDBJ databases">
        <authorList>
            <person name="Corre E."/>
            <person name="Pelletier E."/>
            <person name="Niang G."/>
            <person name="Scheremetjew M."/>
            <person name="Finn R."/>
            <person name="Kale V."/>
            <person name="Holt S."/>
            <person name="Cochrane G."/>
            <person name="Meng A."/>
            <person name="Brown T."/>
            <person name="Cohen L."/>
        </authorList>
    </citation>
    <scope>NUCLEOTIDE SEQUENCE</scope>
    <source>
        <strain evidence="14">10249 10 AB</strain>
    </source>
</reference>
<dbReference type="SUPFAM" id="SSF53623">
    <property type="entry name" value="MurD-like peptide ligases, catalytic domain"/>
    <property type="match status" value="2"/>
</dbReference>
<dbReference type="GO" id="GO:0005829">
    <property type="term" value="C:cytosol"/>
    <property type="evidence" value="ECO:0007669"/>
    <property type="project" value="TreeGrafter"/>
</dbReference>
<evidence type="ECO:0000256" key="9">
    <source>
        <dbReference type="ARBA" id="ARBA00022842"/>
    </source>
</evidence>
<evidence type="ECO:0000256" key="2">
    <source>
        <dbReference type="ARBA" id="ARBA00008276"/>
    </source>
</evidence>
<dbReference type="SUPFAM" id="SSF53244">
    <property type="entry name" value="MurD-like peptide ligases, peptide-binding domain"/>
    <property type="match status" value="1"/>
</dbReference>
<accession>A0A7S4EIH3</accession>
<dbReference type="InterPro" id="IPR036615">
    <property type="entry name" value="Mur_ligase_C_dom_sf"/>
</dbReference>
<dbReference type="EC" id="6.3.2.17" evidence="3"/>
<evidence type="ECO:0000256" key="8">
    <source>
        <dbReference type="ARBA" id="ARBA00022840"/>
    </source>
</evidence>
<organism evidence="14">
    <name type="scientific">Pseudo-nitzschia australis</name>
    <dbReference type="NCBI Taxonomy" id="44445"/>
    <lineage>
        <taxon>Eukaryota</taxon>
        <taxon>Sar</taxon>
        <taxon>Stramenopiles</taxon>
        <taxon>Ochrophyta</taxon>
        <taxon>Bacillariophyta</taxon>
        <taxon>Bacillariophyceae</taxon>
        <taxon>Bacillariophycidae</taxon>
        <taxon>Bacillariales</taxon>
        <taxon>Bacillariaceae</taxon>
        <taxon>Pseudo-nitzschia</taxon>
    </lineage>
</organism>
<name>A0A7S4EIH3_9STRA</name>
<dbReference type="AlphaFoldDB" id="A0A7S4EIH3"/>
<comment type="catalytic activity">
    <reaction evidence="12">
        <text>(6S)-5,6,7,8-tetrahydrofolyl-(gamma-L-Glu)(n) + L-glutamate + ATP = (6S)-5,6,7,8-tetrahydrofolyl-(gamma-L-Glu)(n+1) + ADP + phosphate + H(+)</text>
        <dbReference type="Rhea" id="RHEA:10580"/>
        <dbReference type="Rhea" id="RHEA-COMP:14738"/>
        <dbReference type="Rhea" id="RHEA-COMP:14740"/>
        <dbReference type="ChEBI" id="CHEBI:15378"/>
        <dbReference type="ChEBI" id="CHEBI:29985"/>
        <dbReference type="ChEBI" id="CHEBI:30616"/>
        <dbReference type="ChEBI" id="CHEBI:43474"/>
        <dbReference type="ChEBI" id="CHEBI:141005"/>
        <dbReference type="ChEBI" id="CHEBI:456216"/>
        <dbReference type="EC" id="6.3.2.17"/>
    </reaction>
</comment>
<feature type="compositionally biased region" description="Low complexity" evidence="13">
    <location>
        <begin position="273"/>
        <end position="282"/>
    </location>
</feature>
<keyword evidence="5" id="KW-0436">Ligase</keyword>
<feature type="compositionally biased region" description="Basic and acidic residues" evidence="13">
    <location>
        <begin position="292"/>
        <end position="308"/>
    </location>
</feature>
<dbReference type="InterPro" id="IPR001645">
    <property type="entry name" value="Folylpolyglutamate_synth"/>
</dbReference>
<gene>
    <name evidence="14" type="ORF">PAUS00366_LOCUS7497</name>
</gene>
<dbReference type="PANTHER" id="PTHR11136:SF5">
    <property type="entry name" value="FOLYLPOLYGLUTAMATE SYNTHASE, MITOCHONDRIAL"/>
    <property type="match status" value="1"/>
</dbReference>
<dbReference type="GO" id="GO:0006730">
    <property type="term" value="P:one-carbon metabolic process"/>
    <property type="evidence" value="ECO:0007669"/>
    <property type="project" value="UniProtKB-KW"/>
</dbReference>
<proteinExistence type="inferred from homology"/>
<evidence type="ECO:0000256" key="3">
    <source>
        <dbReference type="ARBA" id="ARBA00013025"/>
    </source>
</evidence>
<keyword evidence="4" id="KW-0554">One-carbon metabolism</keyword>
<evidence type="ECO:0000256" key="10">
    <source>
        <dbReference type="ARBA" id="ARBA00030592"/>
    </source>
</evidence>
<comment type="similarity">
    <text evidence="2">Belongs to the folylpolyglutamate synthase family.</text>
</comment>
<keyword evidence="8" id="KW-0067">ATP-binding</keyword>
<sequence>MGESSLSLSSSDGGCSDECSYESALKALLTPGIHQANTKEGIARAALRATKTVSDMRFYWNKILRQTAAKGQRQQHTNRQTKNPLLIHITGTKGKGSTACMCEAIMRAHGYSTGLFTSPHLIDIRERIRWNGKPIHQSIFADVYWTIRRALESETNSVDDDNDDLPPVLPGYFRMLTLMGMYTFLHKLSSQTATCVDVIVLEVGMGGRYDATNFLDTSGENFRRVANGVTLLDLDHTRILGDTLEKIAWAKGGIFSVDKLNPSGTCPNPGVVATASASTSTSLGETETQNDDTTKQREKAEDHTHGDGGDGDDRENCLSSNIVLDSNTQGVIEVMKNCARVEGKGGIVCLADASGANLKKALQLQNEGSNNCKTLSLGLAGSHQYGNATLAIALCQAVTAGCAEINQGTINRIIRAEIKTDSPTTLNALAGAAWPGRCQKLLWTEGLDAYNTDNRVGKNIVEFYLDGAHTPQSLAATVQWFRSKIGSTTSSRSSSSNREIPPILIFNCSHERNPVELLELLEKREKGACCSVRSEYTHAYSRVYFAKSDSSRFSAVEEPSAEKLLEERGIVIRDELLLPVKGESTTTRTWQETLAIVWKHLITATTTTNNNNNSNVDDKTYNTPEDVIFCNMAASQILNDIISMPQETQDDDDKPTGSDDDSTATSRVFVTGSLYLVGSFLTAMDWKEESSPPLN</sequence>
<dbReference type="GO" id="GO:0046872">
    <property type="term" value="F:metal ion binding"/>
    <property type="evidence" value="ECO:0007669"/>
    <property type="project" value="UniProtKB-KW"/>
</dbReference>
<dbReference type="NCBIfam" id="TIGR01499">
    <property type="entry name" value="folC"/>
    <property type="match status" value="1"/>
</dbReference>
<evidence type="ECO:0000256" key="5">
    <source>
        <dbReference type="ARBA" id="ARBA00022598"/>
    </source>
</evidence>
<evidence type="ECO:0000256" key="13">
    <source>
        <dbReference type="SAM" id="MobiDB-lite"/>
    </source>
</evidence>
<evidence type="ECO:0000256" key="1">
    <source>
        <dbReference type="ARBA" id="ARBA00005150"/>
    </source>
</evidence>
<dbReference type="GO" id="GO:0004326">
    <property type="term" value="F:tetrahydrofolylpolyglutamate synthase activity"/>
    <property type="evidence" value="ECO:0007669"/>
    <property type="project" value="UniProtKB-EC"/>
</dbReference>
<evidence type="ECO:0000256" key="7">
    <source>
        <dbReference type="ARBA" id="ARBA00022741"/>
    </source>
</evidence>
<evidence type="ECO:0000256" key="6">
    <source>
        <dbReference type="ARBA" id="ARBA00022723"/>
    </source>
</evidence>
<keyword evidence="9" id="KW-0460">Magnesium</keyword>
<dbReference type="Gene3D" id="3.40.1190.10">
    <property type="entry name" value="Mur-like, catalytic domain"/>
    <property type="match status" value="1"/>
</dbReference>
<dbReference type="PANTHER" id="PTHR11136">
    <property type="entry name" value="FOLYLPOLYGLUTAMATE SYNTHASE-RELATED"/>
    <property type="match status" value="1"/>
</dbReference>